<sequence>FGVPEELGWCVAQTNTLRDACHANVVAAFGACYMPSRPPQIIFEPELEAITAKNYATAVEDLGGLVRNLRPHKLFSARRRAFRY</sequence>
<dbReference type="EMBL" id="MU151341">
    <property type="protein sequence ID" value="KAF9444883.1"/>
    <property type="molecule type" value="Genomic_DNA"/>
</dbReference>
<evidence type="ECO:0000313" key="1">
    <source>
        <dbReference type="EMBL" id="KAF9444883.1"/>
    </source>
</evidence>
<feature type="non-terminal residue" evidence="1">
    <location>
        <position position="1"/>
    </location>
</feature>
<dbReference type="Proteomes" id="UP000807342">
    <property type="component" value="Unassembled WGS sequence"/>
</dbReference>
<reference evidence="1" key="1">
    <citation type="submission" date="2020-11" db="EMBL/GenBank/DDBJ databases">
        <authorList>
            <consortium name="DOE Joint Genome Institute"/>
            <person name="Ahrendt S."/>
            <person name="Riley R."/>
            <person name="Andreopoulos W."/>
            <person name="Labutti K."/>
            <person name="Pangilinan J."/>
            <person name="Ruiz-Duenas F.J."/>
            <person name="Barrasa J.M."/>
            <person name="Sanchez-Garcia M."/>
            <person name="Camarero S."/>
            <person name="Miyauchi S."/>
            <person name="Serrano A."/>
            <person name="Linde D."/>
            <person name="Babiker R."/>
            <person name="Drula E."/>
            <person name="Ayuso-Fernandez I."/>
            <person name="Pacheco R."/>
            <person name="Padilla G."/>
            <person name="Ferreira P."/>
            <person name="Barriuso J."/>
            <person name="Kellner H."/>
            <person name="Castanera R."/>
            <person name="Alfaro M."/>
            <person name="Ramirez L."/>
            <person name="Pisabarro A.G."/>
            <person name="Kuo A."/>
            <person name="Tritt A."/>
            <person name="Lipzen A."/>
            <person name="He G."/>
            <person name="Yan M."/>
            <person name="Ng V."/>
            <person name="Cullen D."/>
            <person name="Martin F."/>
            <person name="Rosso M.-N."/>
            <person name="Henrissat B."/>
            <person name="Hibbett D."/>
            <person name="Martinez A.T."/>
            <person name="Grigoriev I.V."/>
        </authorList>
    </citation>
    <scope>NUCLEOTIDE SEQUENCE</scope>
    <source>
        <strain evidence="1">MF-IS2</strain>
    </source>
</reference>
<comment type="caution">
    <text evidence="1">The sequence shown here is derived from an EMBL/GenBank/DDBJ whole genome shotgun (WGS) entry which is preliminary data.</text>
</comment>
<dbReference type="AlphaFoldDB" id="A0A9P5X5J1"/>
<accession>A0A9P5X5J1</accession>
<protein>
    <submittedName>
        <fullName evidence="1">Uncharacterized protein</fullName>
    </submittedName>
</protein>
<evidence type="ECO:0000313" key="2">
    <source>
        <dbReference type="Proteomes" id="UP000807342"/>
    </source>
</evidence>
<keyword evidence="2" id="KW-1185">Reference proteome</keyword>
<name>A0A9P5X5J1_9AGAR</name>
<gene>
    <name evidence="1" type="ORF">P691DRAFT_676781</name>
</gene>
<organism evidence="1 2">
    <name type="scientific">Macrolepiota fuliginosa MF-IS2</name>
    <dbReference type="NCBI Taxonomy" id="1400762"/>
    <lineage>
        <taxon>Eukaryota</taxon>
        <taxon>Fungi</taxon>
        <taxon>Dikarya</taxon>
        <taxon>Basidiomycota</taxon>
        <taxon>Agaricomycotina</taxon>
        <taxon>Agaricomycetes</taxon>
        <taxon>Agaricomycetidae</taxon>
        <taxon>Agaricales</taxon>
        <taxon>Agaricineae</taxon>
        <taxon>Agaricaceae</taxon>
        <taxon>Macrolepiota</taxon>
    </lineage>
</organism>
<proteinExistence type="predicted"/>